<evidence type="ECO:0000256" key="1">
    <source>
        <dbReference type="SAM" id="Phobius"/>
    </source>
</evidence>
<keyword evidence="1" id="KW-0472">Membrane</keyword>
<protein>
    <submittedName>
        <fullName evidence="2">Uncharacterized protein</fullName>
    </submittedName>
</protein>
<feature type="transmembrane region" description="Helical" evidence="1">
    <location>
        <begin position="113"/>
        <end position="131"/>
    </location>
</feature>
<keyword evidence="1" id="KW-1133">Transmembrane helix</keyword>
<evidence type="ECO:0000313" key="3">
    <source>
        <dbReference type="Proteomes" id="UP000494040"/>
    </source>
</evidence>
<feature type="transmembrane region" description="Helical" evidence="1">
    <location>
        <begin position="137"/>
        <end position="156"/>
    </location>
</feature>
<reference evidence="2" key="1">
    <citation type="submission" date="2022-01" db="UniProtKB">
        <authorList>
            <consortium name="EnsemblMetazoa"/>
        </authorList>
    </citation>
    <scope>IDENTIFICATION</scope>
</reference>
<proteinExistence type="predicted"/>
<keyword evidence="3" id="KW-1185">Reference proteome</keyword>
<dbReference type="AlphaFoldDB" id="A0A8I6RQ51"/>
<feature type="transmembrane region" description="Helical" evidence="1">
    <location>
        <begin position="21"/>
        <end position="42"/>
    </location>
</feature>
<dbReference type="GeneID" id="106666429"/>
<name>A0A8I6RQ51_CIMLE</name>
<feature type="transmembrane region" description="Helical" evidence="1">
    <location>
        <begin position="72"/>
        <end position="101"/>
    </location>
</feature>
<dbReference type="KEGG" id="clec:106666429"/>
<sequence length="173" mass="20183">MVNLINEVKIYASSVFLKAGIYVAFIDLILQTIWISDVYFILTDLYYIQHYNNTVTMFFPKSFYGNPNLGQFYILFGSAMLMHMLSVSALLAVLHVAAYLLNNQSFIKIWMNSKPIFLSLSLIPFIIMCLGERKLFTLLHAIFYLCYSTLVICWILKTRYCFQDKKKPTHLWG</sequence>
<dbReference type="Proteomes" id="UP000494040">
    <property type="component" value="Unassembled WGS sequence"/>
</dbReference>
<dbReference type="EnsemblMetazoa" id="XM_014393623.1">
    <property type="protein sequence ID" value="XP_014249109.1"/>
    <property type="gene ID" value="LOC106666429"/>
</dbReference>
<evidence type="ECO:0000313" key="2">
    <source>
        <dbReference type="EnsemblMetazoa" id="XP_014249109.1"/>
    </source>
</evidence>
<dbReference type="RefSeq" id="XP_014249109.1">
    <property type="nucleotide sequence ID" value="XM_014393623.1"/>
</dbReference>
<organism evidence="2 3">
    <name type="scientific">Cimex lectularius</name>
    <name type="common">Bed bug</name>
    <name type="synonym">Acanthia lectularia</name>
    <dbReference type="NCBI Taxonomy" id="79782"/>
    <lineage>
        <taxon>Eukaryota</taxon>
        <taxon>Metazoa</taxon>
        <taxon>Ecdysozoa</taxon>
        <taxon>Arthropoda</taxon>
        <taxon>Hexapoda</taxon>
        <taxon>Insecta</taxon>
        <taxon>Pterygota</taxon>
        <taxon>Neoptera</taxon>
        <taxon>Paraneoptera</taxon>
        <taxon>Hemiptera</taxon>
        <taxon>Heteroptera</taxon>
        <taxon>Panheteroptera</taxon>
        <taxon>Cimicomorpha</taxon>
        <taxon>Cimicidae</taxon>
        <taxon>Cimex</taxon>
    </lineage>
</organism>
<accession>A0A8I6RQ51</accession>
<keyword evidence="1" id="KW-0812">Transmembrane</keyword>